<evidence type="ECO:0000256" key="5">
    <source>
        <dbReference type="ARBA" id="ARBA00004692"/>
    </source>
</evidence>
<evidence type="ECO:0000256" key="12">
    <source>
        <dbReference type="ARBA" id="ARBA00022840"/>
    </source>
</evidence>
<name>A0A432CT26_9VIBR</name>
<proteinExistence type="inferred from homology"/>
<dbReference type="EMBL" id="RXZH01000008">
    <property type="protein sequence ID" value="RTZ14447.1"/>
    <property type="molecule type" value="Genomic_DNA"/>
</dbReference>
<dbReference type="Pfam" id="PF02283">
    <property type="entry name" value="CobU"/>
    <property type="match status" value="1"/>
</dbReference>
<dbReference type="GO" id="GO:0005524">
    <property type="term" value="F:ATP binding"/>
    <property type="evidence" value="ECO:0007669"/>
    <property type="project" value="UniProtKB-UniRule"/>
</dbReference>
<evidence type="ECO:0000256" key="4">
    <source>
        <dbReference type="ARBA" id="ARBA00003889"/>
    </source>
</evidence>
<dbReference type="EC" id="2.7.1.156" evidence="14"/>
<evidence type="ECO:0000256" key="6">
    <source>
        <dbReference type="ARBA" id="ARBA00005159"/>
    </source>
</evidence>
<evidence type="ECO:0000256" key="13">
    <source>
        <dbReference type="ARBA" id="ARBA00023134"/>
    </source>
</evidence>
<feature type="binding site" evidence="16">
    <location>
        <position position="63"/>
    </location>
    <ligand>
        <name>GTP</name>
        <dbReference type="ChEBI" id="CHEBI:37565"/>
    </ligand>
</feature>
<dbReference type="GO" id="GO:0043752">
    <property type="term" value="F:adenosylcobinamide kinase activity"/>
    <property type="evidence" value="ECO:0007669"/>
    <property type="project" value="UniProtKB-EC"/>
</dbReference>
<feature type="binding site" evidence="16">
    <location>
        <begin position="8"/>
        <end position="15"/>
    </location>
    <ligand>
        <name>GTP</name>
        <dbReference type="ChEBI" id="CHEBI:37565"/>
    </ligand>
</feature>
<comment type="function">
    <text evidence="4 14">Catalyzes ATP-dependent phosphorylation of adenosylcobinamide and addition of GMP to adenosylcobinamide phosphate.</text>
</comment>
<organism evidence="17 18">
    <name type="scientific">Vibrio aquaticus</name>
    <dbReference type="NCBI Taxonomy" id="2496559"/>
    <lineage>
        <taxon>Bacteria</taxon>
        <taxon>Pseudomonadati</taxon>
        <taxon>Pseudomonadota</taxon>
        <taxon>Gammaproteobacteria</taxon>
        <taxon>Vibrionales</taxon>
        <taxon>Vibrionaceae</taxon>
        <taxon>Vibrio</taxon>
    </lineage>
</organism>
<evidence type="ECO:0000256" key="3">
    <source>
        <dbReference type="ARBA" id="ARBA00001522"/>
    </source>
</evidence>
<comment type="pathway">
    <text evidence="5 14">Cofactor biosynthesis; adenosylcobalamin biosynthesis; adenosylcobalamin from cob(II)yrinate a,c-diamide: step 6/7.</text>
</comment>
<evidence type="ECO:0000256" key="8">
    <source>
        <dbReference type="ARBA" id="ARBA00022573"/>
    </source>
</evidence>
<comment type="catalytic activity">
    <reaction evidence="2 14">
        <text>adenosylcob(III)inamide phosphate + GTP + H(+) = adenosylcob(III)inamide-GDP + diphosphate</text>
        <dbReference type="Rhea" id="RHEA:22712"/>
        <dbReference type="ChEBI" id="CHEBI:15378"/>
        <dbReference type="ChEBI" id="CHEBI:33019"/>
        <dbReference type="ChEBI" id="CHEBI:37565"/>
        <dbReference type="ChEBI" id="CHEBI:58502"/>
        <dbReference type="ChEBI" id="CHEBI:60487"/>
        <dbReference type="EC" id="2.7.7.62"/>
    </reaction>
</comment>
<dbReference type="AlphaFoldDB" id="A0A432CT26"/>
<evidence type="ECO:0000256" key="2">
    <source>
        <dbReference type="ARBA" id="ARBA00000711"/>
    </source>
</evidence>
<dbReference type="UniPathway" id="UPA00148">
    <property type="reaction ID" value="UER00236"/>
</dbReference>
<comment type="pathway">
    <text evidence="6 14">Cofactor biosynthesis; adenosylcobalamin biosynthesis; adenosylcobalamin from cob(II)yrinate a,c-diamide: step 5/7.</text>
</comment>
<dbReference type="GO" id="GO:0008820">
    <property type="term" value="F:cobinamide phosphate guanylyltransferase activity"/>
    <property type="evidence" value="ECO:0007669"/>
    <property type="project" value="UniProtKB-UniRule"/>
</dbReference>
<dbReference type="GO" id="GO:0005525">
    <property type="term" value="F:GTP binding"/>
    <property type="evidence" value="ECO:0007669"/>
    <property type="project" value="UniProtKB-UniRule"/>
</dbReference>
<dbReference type="PANTHER" id="PTHR34848">
    <property type="match status" value="1"/>
</dbReference>
<comment type="catalytic activity">
    <reaction evidence="1 14">
        <text>adenosylcob(III)inamide + ATP = adenosylcob(III)inamide phosphate + ADP + H(+)</text>
        <dbReference type="Rhea" id="RHEA:15769"/>
        <dbReference type="ChEBI" id="CHEBI:2480"/>
        <dbReference type="ChEBI" id="CHEBI:15378"/>
        <dbReference type="ChEBI" id="CHEBI:30616"/>
        <dbReference type="ChEBI" id="CHEBI:58502"/>
        <dbReference type="ChEBI" id="CHEBI:456216"/>
        <dbReference type="EC" id="2.7.1.156"/>
    </reaction>
</comment>
<accession>A0A432CT26</accession>
<dbReference type="InterPro" id="IPR003203">
    <property type="entry name" value="CobU/CobP"/>
</dbReference>
<evidence type="ECO:0000313" key="18">
    <source>
        <dbReference type="Proteomes" id="UP000268973"/>
    </source>
</evidence>
<evidence type="ECO:0000256" key="14">
    <source>
        <dbReference type="PIRNR" id="PIRNR006135"/>
    </source>
</evidence>
<evidence type="ECO:0000256" key="15">
    <source>
        <dbReference type="PIRSR" id="PIRSR006135-1"/>
    </source>
</evidence>
<comment type="similarity">
    <text evidence="7 14">Belongs to the CobU/CobP family.</text>
</comment>
<dbReference type="SUPFAM" id="SSF52540">
    <property type="entry name" value="P-loop containing nucleoside triphosphate hydrolases"/>
    <property type="match status" value="1"/>
</dbReference>
<keyword evidence="11 14" id="KW-0418">Kinase</keyword>
<comment type="caution">
    <text evidence="17">The sequence shown here is derived from an EMBL/GenBank/DDBJ whole genome shotgun (WGS) entry which is preliminary data.</text>
</comment>
<sequence length="180" mass="19663">MTIHFVLGGARSGKSRYAEQQVHQLAEAKAKHYVATAIAFDDEMKARVAHHQQSRGDGWQEHECPTALTDLLSQFSTQDVALVDCLTLWLNNVIYNEGDTLEETKIKSSVEALVQALSKTQADIVLVSNEVGLGVVPLGEVSRLFVDHAGWMNQAIAKVANEVVLVTAGLPLMLKLEQEG</sequence>
<keyword evidence="18" id="KW-1185">Reference proteome</keyword>
<keyword evidence="8 14" id="KW-0169">Cobalamin biosynthesis</keyword>
<evidence type="ECO:0000313" key="17">
    <source>
        <dbReference type="EMBL" id="RTZ14447.1"/>
    </source>
</evidence>
<evidence type="ECO:0000256" key="1">
    <source>
        <dbReference type="ARBA" id="ARBA00000312"/>
    </source>
</evidence>
<feature type="binding site" evidence="16">
    <location>
        <begin position="35"/>
        <end position="37"/>
    </location>
    <ligand>
        <name>GTP</name>
        <dbReference type="ChEBI" id="CHEBI:37565"/>
    </ligand>
</feature>
<dbReference type="InterPro" id="IPR027417">
    <property type="entry name" value="P-loop_NTPase"/>
</dbReference>
<keyword evidence="12 14" id="KW-0067">ATP-binding</keyword>
<evidence type="ECO:0000256" key="10">
    <source>
        <dbReference type="ARBA" id="ARBA00022741"/>
    </source>
</evidence>
<evidence type="ECO:0000256" key="11">
    <source>
        <dbReference type="ARBA" id="ARBA00022777"/>
    </source>
</evidence>
<dbReference type="RefSeq" id="WP_126575362.1">
    <property type="nucleotide sequence ID" value="NZ_RXZH01000008.1"/>
</dbReference>
<dbReference type="GO" id="GO:0009236">
    <property type="term" value="P:cobalamin biosynthetic process"/>
    <property type="evidence" value="ECO:0007669"/>
    <property type="project" value="UniProtKB-UniRule"/>
</dbReference>
<dbReference type="Gene3D" id="3.40.50.300">
    <property type="entry name" value="P-loop containing nucleotide triphosphate hydrolases"/>
    <property type="match status" value="1"/>
</dbReference>
<feature type="active site" description="GMP-histidine intermediate" evidence="15">
    <location>
        <position position="51"/>
    </location>
</feature>
<evidence type="ECO:0000256" key="7">
    <source>
        <dbReference type="ARBA" id="ARBA00007490"/>
    </source>
</evidence>
<dbReference type="CDD" id="cd00544">
    <property type="entry name" value="CobU"/>
    <property type="match status" value="1"/>
</dbReference>
<protein>
    <recommendedName>
        <fullName evidence="14">Bifunctional adenosylcobalamin biosynthesis protein</fullName>
        <ecNumber evidence="14">2.7.1.156</ecNumber>
        <ecNumber evidence="14">2.7.7.62</ecNumber>
    </recommendedName>
</protein>
<evidence type="ECO:0000256" key="9">
    <source>
        <dbReference type="ARBA" id="ARBA00022679"/>
    </source>
</evidence>
<comment type="catalytic activity">
    <reaction evidence="3">
        <text>adenosylcob(III)inamide + GTP = adenosylcob(III)inamide phosphate + GDP + H(+)</text>
        <dbReference type="Rhea" id="RHEA:15765"/>
        <dbReference type="ChEBI" id="CHEBI:2480"/>
        <dbReference type="ChEBI" id="CHEBI:15378"/>
        <dbReference type="ChEBI" id="CHEBI:37565"/>
        <dbReference type="ChEBI" id="CHEBI:58189"/>
        <dbReference type="ChEBI" id="CHEBI:58502"/>
        <dbReference type="EC" id="2.7.1.156"/>
    </reaction>
</comment>
<dbReference type="OrthoDB" id="9788370at2"/>
<feature type="binding site" evidence="16">
    <location>
        <position position="84"/>
    </location>
    <ligand>
        <name>GTP</name>
        <dbReference type="ChEBI" id="CHEBI:37565"/>
    </ligand>
</feature>
<dbReference type="PIRSF" id="PIRSF006135">
    <property type="entry name" value="CobU"/>
    <property type="match status" value="1"/>
</dbReference>
<evidence type="ECO:0000256" key="16">
    <source>
        <dbReference type="PIRSR" id="PIRSR006135-2"/>
    </source>
</evidence>
<keyword evidence="17" id="KW-0548">Nucleotidyltransferase</keyword>
<dbReference type="NCBIfam" id="NF004469">
    <property type="entry name" value="PRK05800.1"/>
    <property type="match status" value="1"/>
</dbReference>
<dbReference type="Proteomes" id="UP000268973">
    <property type="component" value="Unassembled WGS sequence"/>
</dbReference>
<dbReference type="PANTHER" id="PTHR34848:SF1">
    <property type="entry name" value="BIFUNCTIONAL ADENOSYLCOBALAMIN BIOSYNTHESIS PROTEIN COBU"/>
    <property type="match status" value="1"/>
</dbReference>
<gene>
    <name evidence="17" type="ORF">EJ063_16160</name>
</gene>
<reference evidence="17 18" key="1">
    <citation type="submission" date="2018-12" db="EMBL/GenBank/DDBJ databases">
        <title>Vibrio sp. isolated from China Sea.</title>
        <authorList>
            <person name="Li Y."/>
        </authorList>
    </citation>
    <scope>NUCLEOTIDE SEQUENCE [LARGE SCALE GENOMIC DNA]</scope>
    <source>
        <strain evidence="17 18">BEI207</strain>
    </source>
</reference>
<keyword evidence="10 14" id="KW-0547">Nucleotide-binding</keyword>
<keyword evidence="13 14" id="KW-0342">GTP-binding</keyword>
<dbReference type="EC" id="2.7.7.62" evidence="14"/>
<keyword evidence="9 14" id="KW-0808">Transferase</keyword>